<sequence>MNTETEHIKKQQKYTRKLLKAKTKLAQCHFQASLPISDIEKVKNKQLKYKFKIIKYHSLLRQLDARPEQPQFPYLDTVLEVTTCAWTKECSSREDEPESRFEASKKQYQINSHHKYDKYLLTPQVTRSPSNDPIILNDIDSVSQHQKKRCKHCPAISQIGACRCASKQRQAS</sequence>
<evidence type="ECO:0000313" key="2">
    <source>
        <dbReference type="Proteomes" id="UP001203423"/>
    </source>
</evidence>
<name>A0ABT0LEP4_9GAMM</name>
<dbReference type="Proteomes" id="UP001203423">
    <property type="component" value="Unassembled WGS sequence"/>
</dbReference>
<keyword evidence="2" id="KW-1185">Reference proteome</keyword>
<comment type="caution">
    <text evidence="1">The sequence shown here is derived from an EMBL/GenBank/DDBJ whole genome shotgun (WGS) entry which is preliminary data.</text>
</comment>
<accession>A0ABT0LEP4</accession>
<organism evidence="1 2">
    <name type="scientific">Shewanella surugensis</name>
    <dbReference type="NCBI Taxonomy" id="212020"/>
    <lineage>
        <taxon>Bacteria</taxon>
        <taxon>Pseudomonadati</taxon>
        <taxon>Pseudomonadota</taxon>
        <taxon>Gammaproteobacteria</taxon>
        <taxon>Alteromonadales</taxon>
        <taxon>Shewanellaceae</taxon>
        <taxon>Shewanella</taxon>
    </lineage>
</organism>
<proteinExistence type="predicted"/>
<evidence type="ECO:0000313" key="1">
    <source>
        <dbReference type="EMBL" id="MCL1126024.1"/>
    </source>
</evidence>
<gene>
    <name evidence="1" type="ORF">L2764_16480</name>
</gene>
<dbReference type="RefSeq" id="WP_248941356.1">
    <property type="nucleotide sequence ID" value="NZ_JAKIKS010000070.1"/>
</dbReference>
<protein>
    <submittedName>
        <fullName evidence="1">Uncharacterized protein</fullName>
    </submittedName>
</protein>
<dbReference type="EMBL" id="JAKIKS010000070">
    <property type="protein sequence ID" value="MCL1126024.1"/>
    <property type="molecule type" value="Genomic_DNA"/>
</dbReference>
<reference evidence="1 2" key="1">
    <citation type="submission" date="2022-01" db="EMBL/GenBank/DDBJ databases">
        <title>Whole genome-based taxonomy of the Shewanellaceae.</title>
        <authorList>
            <person name="Martin-Rodriguez A.J."/>
        </authorList>
    </citation>
    <scope>NUCLEOTIDE SEQUENCE [LARGE SCALE GENOMIC DNA]</scope>
    <source>
        <strain evidence="1 2">DSM 17177</strain>
    </source>
</reference>